<dbReference type="SUPFAM" id="SSF53850">
    <property type="entry name" value="Periplasmic binding protein-like II"/>
    <property type="match status" value="1"/>
</dbReference>
<evidence type="ECO:0000256" key="4">
    <source>
        <dbReference type="ARBA" id="ARBA00023163"/>
    </source>
</evidence>
<dbReference type="CDD" id="cd08422">
    <property type="entry name" value="PBP2_CrgA_like"/>
    <property type="match status" value="1"/>
</dbReference>
<protein>
    <submittedName>
        <fullName evidence="7">LysR-family transcriptional regulator</fullName>
    </submittedName>
</protein>
<reference evidence="7 8" key="2">
    <citation type="journal article" date="2017" name="Genome Announc.">
        <title>Draft genome sequence of Aquitalea magnusonii strain H3, a plant growth-promoting bacterium of duckweed Lemna minor.</title>
        <authorList>
            <person name="Ishizawa H."/>
            <person name="Kuroda M."/>
            <person name="Ike M."/>
        </authorList>
    </citation>
    <scope>NUCLEOTIDE SEQUENCE [LARGE SCALE GENOMIC DNA]</scope>
    <source>
        <strain evidence="7 8">H3</strain>
    </source>
</reference>
<dbReference type="FunFam" id="3.40.190.290:FF:000001">
    <property type="entry name" value="Transcriptional regulator, LysR family"/>
    <property type="match status" value="1"/>
</dbReference>
<evidence type="ECO:0000256" key="2">
    <source>
        <dbReference type="ARBA" id="ARBA00023015"/>
    </source>
</evidence>
<name>A0A3G9GJR9_9NEIS</name>
<dbReference type="Pfam" id="PF03466">
    <property type="entry name" value="LysR_substrate"/>
    <property type="match status" value="1"/>
</dbReference>
<reference evidence="8" key="1">
    <citation type="journal article" date="2017" name="Biotechnol. Biofuels">
        <title>Evaluation of environmental bacterial communities as a factor affecting the growth of duckweed Lemna minor.</title>
        <authorList>
            <person name="Ishizawa H."/>
            <person name="Kuroda M."/>
            <person name="Morikawa M."/>
            <person name="Ike M."/>
        </authorList>
    </citation>
    <scope>NUCLEOTIDE SEQUENCE [LARGE SCALE GENOMIC DNA]</scope>
    <source>
        <strain evidence="8">H3</strain>
    </source>
</reference>
<evidence type="ECO:0000256" key="3">
    <source>
        <dbReference type="ARBA" id="ARBA00023125"/>
    </source>
</evidence>
<evidence type="ECO:0000256" key="1">
    <source>
        <dbReference type="ARBA" id="ARBA00009437"/>
    </source>
</evidence>
<accession>A0A3G9GJR9</accession>
<gene>
    <name evidence="7" type="ORF">DLM_2930</name>
</gene>
<evidence type="ECO:0000313" key="7">
    <source>
        <dbReference type="EMBL" id="BBF86531.1"/>
    </source>
</evidence>
<feature type="domain" description="HTH lysR-type" evidence="6">
    <location>
        <begin position="48"/>
        <end position="105"/>
    </location>
</feature>
<proteinExistence type="inferred from homology"/>
<dbReference type="PROSITE" id="PS50931">
    <property type="entry name" value="HTH_LYSR"/>
    <property type="match status" value="1"/>
</dbReference>
<dbReference type="KEGG" id="amah:DLM_2930"/>
<dbReference type="AlphaFoldDB" id="A0A3G9GJR9"/>
<dbReference type="GO" id="GO:0043565">
    <property type="term" value="F:sequence-specific DNA binding"/>
    <property type="evidence" value="ECO:0007669"/>
    <property type="project" value="TreeGrafter"/>
</dbReference>
<organism evidence="7 8">
    <name type="scientific">Aquitalea magnusonii</name>
    <dbReference type="NCBI Taxonomy" id="332411"/>
    <lineage>
        <taxon>Bacteria</taxon>
        <taxon>Pseudomonadati</taxon>
        <taxon>Pseudomonadota</taxon>
        <taxon>Betaproteobacteria</taxon>
        <taxon>Neisseriales</taxon>
        <taxon>Chromobacteriaceae</taxon>
        <taxon>Aquitalea</taxon>
    </lineage>
</organism>
<dbReference type="SUPFAM" id="SSF46785">
    <property type="entry name" value="Winged helix' DNA-binding domain"/>
    <property type="match status" value="1"/>
</dbReference>
<keyword evidence="2" id="KW-0805">Transcription regulation</keyword>
<keyword evidence="4" id="KW-0804">Transcription</keyword>
<dbReference type="FunFam" id="1.10.10.10:FF:000001">
    <property type="entry name" value="LysR family transcriptional regulator"/>
    <property type="match status" value="1"/>
</dbReference>
<dbReference type="GO" id="GO:0003700">
    <property type="term" value="F:DNA-binding transcription factor activity"/>
    <property type="evidence" value="ECO:0007669"/>
    <property type="project" value="InterPro"/>
</dbReference>
<feature type="region of interest" description="Disordered" evidence="5">
    <location>
        <begin position="1"/>
        <end position="41"/>
    </location>
</feature>
<keyword evidence="8" id="KW-1185">Reference proteome</keyword>
<dbReference type="PANTHER" id="PTHR30537">
    <property type="entry name" value="HTH-TYPE TRANSCRIPTIONAL REGULATOR"/>
    <property type="match status" value="1"/>
</dbReference>
<dbReference type="Gene3D" id="3.40.190.290">
    <property type="match status" value="1"/>
</dbReference>
<dbReference type="InterPro" id="IPR036390">
    <property type="entry name" value="WH_DNA-bd_sf"/>
</dbReference>
<dbReference type="InterPro" id="IPR036388">
    <property type="entry name" value="WH-like_DNA-bd_sf"/>
</dbReference>
<dbReference type="PANTHER" id="PTHR30537:SF35">
    <property type="entry name" value="TRANSCRIPTIONAL REGULATORY PROTEIN"/>
    <property type="match status" value="1"/>
</dbReference>
<evidence type="ECO:0000259" key="6">
    <source>
        <dbReference type="PROSITE" id="PS50931"/>
    </source>
</evidence>
<dbReference type="STRING" id="332411.VI06_14025"/>
<evidence type="ECO:0000313" key="8">
    <source>
        <dbReference type="Proteomes" id="UP000198290"/>
    </source>
</evidence>
<dbReference type="InterPro" id="IPR005119">
    <property type="entry name" value="LysR_subst-bd"/>
</dbReference>
<sequence length="353" mass="38810">MPANPHVYTASARQGAAQGKQPERDARSTDGLGYHAGHASDQTRTTMDRLIAMQVFVEVARRGSFTAASQELDLSRAMVSRYIAELEDWLGARLLQRSTRSVTLTDAGASCLARCQQMLELAAQTREEVGLRDGQLRGQLRITTSMSFGMAQLAPAISDFLAEHQQIRIDLQLGDQAVNLIEEGIDLAVRITNAPEPGLIARRLAECASVIVAAPDYLARHGQPQQPADLKEHHCLSYSGFGRSEWCLRRGQEEVLVKVDGRLSANEAMALLQACRHGAGLAMQPYYLVKPLLQSGELVALLPDWQPTSLGIYALYPSRRQLPLAMRTLLDFLQQHFAPTPPWEQPAAASSVY</sequence>
<dbReference type="Gene3D" id="1.10.10.10">
    <property type="entry name" value="Winged helix-like DNA-binding domain superfamily/Winged helix DNA-binding domain"/>
    <property type="match status" value="1"/>
</dbReference>
<keyword evidence="3" id="KW-0238">DNA-binding</keyword>
<reference evidence="8" key="3">
    <citation type="journal article" date="2017" name="Plant Physiol. Biochem.">
        <title>Differential oxidative and antioxidative response of duckweed Lemna minor toward plant growth promoting/inhibiting bacteria.</title>
        <authorList>
            <person name="Ishizawa H."/>
            <person name="Kuroda M."/>
            <person name="Morikawa M."/>
            <person name="Ike M."/>
        </authorList>
    </citation>
    <scope>NUCLEOTIDE SEQUENCE [LARGE SCALE GENOMIC DNA]</scope>
    <source>
        <strain evidence="8">H3</strain>
    </source>
</reference>
<dbReference type="InterPro" id="IPR058163">
    <property type="entry name" value="LysR-type_TF_proteobact-type"/>
</dbReference>
<dbReference type="EMBL" id="AP018823">
    <property type="protein sequence ID" value="BBF86531.1"/>
    <property type="molecule type" value="Genomic_DNA"/>
</dbReference>
<dbReference type="Pfam" id="PF00126">
    <property type="entry name" value="HTH_1"/>
    <property type="match status" value="1"/>
</dbReference>
<dbReference type="InterPro" id="IPR000847">
    <property type="entry name" value="LysR_HTH_N"/>
</dbReference>
<dbReference type="GO" id="GO:0006351">
    <property type="term" value="P:DNA-templated transcription"/>
    <property type="evidence" value="ECO:0007669"/>
    <property type="project" value="TreeGrafter"/>
</dbReference>
<evidence type="ECO:0000256" key="5">
    <source>
        <dbReference type="SAM" id="MobiDB-lite"/>
    </source>
</evidence>
<dbReference type="Proteomes" id="UP000198290">
    <property type="component" value="Chromosome"/>
</dbReference>
<comment type="similarity">
    <text evidence="1">Belongs to the LysR transcriptional regulatory family.</text>
</comment>